<evidence type="ECO:0000256" key="8">
    <source>
        <dbReference type="ARBA" id="ARBA00023136"/>
    </source>
</evidence>
<dbReference type="EMBL" id="JACHGR010000007">
    <property type="protein sequence ID" value="MBB6056366.1"/>
    <property type="molecule type" value="Genomic_DNA"/>
</dbReference>
<dbReference type="RefSeq" id="WP_188027087.1">
    <property type="nucleotide sequence ID" value="NZ_JACHGR010000007.1"/>
</dbReference>
<name>A0A841GI71_9GAMM</name>
<evidence type="ECO:0000313" key="10">
    <source>
        <dbReference type="Proteomes" id="UP000585721"/>
    </source>
</evidence>
<evidence type="ECO:0000256" key="2">
    <source>
        <dbReference type="ARBA" id="ARBA00009474"/>
    </source>
</evidence>
<protein>
    <recommendedName>
        <fullName evidence="3">UPF0208 membrane protein YfbV</fullName>
    </recommendedName>
</protein>
<dbReference type="InterPro" id="IPR007334">
    <property type="entry name" value="UPF0208"/>
</dbReference>
<keyword evidence="8" id="KW-0472">Membrane</keyword>
<keyword evidence="5" id="KW-0997">Cell inner membrane</keyword>
<organism evidence="9 10">
    <name type="scientific">Tolumonas osonensis</name>
    <dbReference type="NCBI Taxonomy" id="675874"/>
    <lineage>
        <taxon>Bacteria</taxon>
        <taxon>Pseudomonadati</taxon>
        <taxon>Pseudomonadota</taxon>
        <taxon>Gammaproteobacteria</taxon>
        <taxon>Aeromonadales</taxon>
        <taxon>Aeromonadaceae</taxon>
        <taxon>Tolumonas</taxon>
    </lineage>
</organism>
<proteinExistence type="inferred from homology"/>
<dbReference type="AlphaFoldDB" id="A0A841GI71"/>
<comment type="similarity">
    <text evidence="2">Belongs to the UPF0208 family.</text>
</comment>
<evidence type="ECO:0000256" key="1">
    <source>
        <dbReference type="ARBA" id="ARBA00004429"/>
    </source>
</evidence>
<comment type="caution">
    <text evidence="9">The sequence shown here is derived from an EMBL/GenBank/DDBJ whole genome shotgun (WGS) entry which is preliminary data.</text>
</comment>
<dbReference type="NCBIfam" id="NF002493">
    <property type="entry name" value="PRK01816.1"/>
    <property type="match status" value="1"/>
</dbReference>
<sequence length="140" mass="16297">MNSFSKTLSYGADYSSVWPQHPELAAFFPEQKVIYLLNWGKRLIPALIVISGCLQLQWGTSDNWPTFIASCMFALSLPVQGYYWLGRRAETQLPPSLSRWYFEINQKLNCMPSVNRPSYFDLAKTLRKAFEQLDRVFLFQ</sequence>
<evidence type="ECO:0000256" key="4">
    <source>
        <dbReference type="ARBA" id="ARBA00022475"/>
    </source>
</evidence>
<evidence type="ECO:0000256" key="5">
    <source>
        <dbReference type="ARBA" id="ARBA00022519"/>
    </source>
</evidence>
<evidence type="ECO:0000256" key="7">
    <source>
        <dbReference type="ARBA" id="ARBA00022989"/>
    </source>
</evidence>
<keyword evidence="4" id="KW-1003">Cell membrane</keyword>
<comment type="subcellular location">
    <subcellularLocation>
        <location evidence="1">Cell inner membrane</location>
        <topology evidence="1">Multi-pass membrane protein</topology>
    </subcellularLocation>
</comment>
<keyword evidence="6" id="KW-0812">Transmembrane</keyword>
<gene>
    <name evidence="9" type="ORF">HNR75_002298</name>
</gene>
<keyword evidence="10" id="KW-1185">Reference proteome</keyword>
<dbReference type="Pfam" id="PF04217">
    <property type="entry name" value="DUF412"/>
    <property type="match status" value="1"/>
</dbReference>
<keyword evidence="7" id="KW-1133">Transmembrane helix</keyword>
<evidence type="ECO:0000256" key="6">
    <source>
        <dbReference type="ARBA" id="ARBA00022692"/>
    </source>
</evidence>
<evidence type="ECO:0000313" key="9">
    <source>
        <dbReference type="EMBL" id="MBB6056366.1"/>
    </source>
</evidence>
<dbReference type="Proteomes" id="UP000585721">
    <property type="component" value="Unassembled WGS sequence"/>
</dbReference>
<dbReference type="GO" id="GO:0005886">
    <property type="term" value="C:plasma membrane"/>
    <property type="evidence" value="ECO:0007669"/>
    <property type="project" value="UniProtKB-SubCell"/>
</dbReference>
<accession>A0A841GI71</accession>
<evidence type="ECO:0000256" key="3">
    <source>
        <dbReference type="ARBA" id="ARBA00018831"/>
    </source>
</evidence>
<reference evidence="9 10" key="1">
    <citation type="submission" date="2020-08" db="EMBL/GenBank/DDBJ databases">
        <title>Genomic Encyclopedia of Type Strains, Phase IV (KMG-IV): sequencing the most valuable type-strain genomes for metagenomic binning, comparative biology and taxonomic classification.</title>
        <authorList>
            <person name="Goeker M."/>
        </authorList>
    </citation>
    <scope>NUCLEOTIDE SEQUENCE [LARGE SCALE GENOMIC DNA]</scope>
    <source>
        <strain evidence="9 10">DSM 22975</strain>
    </source>
</reference>